<protein>
    <recommendedName>
        <fullName evidence="3">AAA+ ATPase domain-containing protein</fullName>
    </recommendedName>
</protein>
<evidence type="ECO:0008006" key="3">
    <source>
        <dbReference type="Google" id="ProtNLM"/>
    </source>
</evidence>
<dbReference type="InterPro" id="IPR027417">
    <property type="entry name" value="P-loop_NTPase"/>
</dbReference>
<dbReference type="Proteomes" id="UP001610334">
    <property type="component" value="Unassembled WGS sequence"/>
</dbReference>
<evidence type="ECO:0000313" key="2">
    <source>
        <dbReference type="Proteomes" id="UP001610334"/>
    </source>
</evidence>
<accession>A0ABR4HE25</accession>
<gene>
    <name evidence="1" type="ORF">BJX63DRAFT_214533</name>
</gene>
<name>A0ABR4HE25_9EURO</name>
<keyword evidence="2" id="KW-1185">Reference proteome</keyword>
<organism evidence="1 2">
    <name type="scientific">Aspergillus granulosus</name>
    <dbReference type="NCBI Taxonomy" id="176169"/>
    <lineage>
        <taxon>Eukaryota</taxon>
        <taxon>Fungi</taxon>
        <taxon>Dikarya</taxon>
        <taxon>Ascomycota</taxon>
        <taxon>Pezizomycotina</taxon>
        <taxon>Eurotiomycetes</taxon>
        <taxon>Eurotiomycetidae</taxon>
        <taxon>Eurotiales</taxon>
        <taxon>Aspergillaceae</taxon>
        <taxon>Aspergillus</taxon>
        <taxon>Aspergillus subgen. Nidulantes</taxon>
    </lineage>
</organism>
<sequence>MVFSKRTVLVREIIKRLDEFSLVRVNGTPASGKTTLMHLVIDHLLSGKCDKPLYMITRWDQNYIRSMGGWASFLQAETGVKRNEWRKHPCYLFLDEAQESYKDGNLWAEFFKAVDSSWACRILLLTSYGSPGSSATGITNQEMIKIPMSFGPGKQISLRPVCASHFHRLLISVTVYRVSGE</sequence>
<proteinExistence type="predicted"/>
<dbReference type="EMBL" id="JBFXLT010000038">
    <property type="protein sequence ID" value="KAL2813740.1"/>
    <property type="molecule type" value="Genomic_DNA"/>
</dbReference>
<evidence type="ECO:0000313" key="1">
    <source>
        <dbReference type="EMBL" id="KAL2813740.1"/>
    </source>
</evidence>
<reference evidence="1 2" key="1">
    <citation type="submission" date="2024-07" db="EMBL/GenBank/DDBJ databases">
        <title>Section-level genome sequencing and comparative genomics of Aspergillus sections Usti and Cavernicolus.</title>
        <authorList>
            <consortium name="Lawrence Berkeley National Laboratory"/>
            <person name="Nybo J.L."/>
            <person name="Vesth T.C."/>
            <person name="Theobald S."/>
            <person name="Frisvad J.C."/>
            <person name="Larsen T.O."/>
            <person name="Kjaerboelling I."/>
            <person name="Rothschild-Mancinelli K."/>
            <person name="Lyhne E.K."/>
            <person name="Kogle M.E."/>
            <person name="Barry K."/>
            <person name="Clum A."/>
            <person name="Na H."/>
            <person name="Ledsgaard L."/>
            <person name="Lin J."/>
            <person name="Lipzen A."/>
            <person name="Kuo A."/>
            <person name="Riley R."/>
            <person name="Mondo S."/>
            <person name="Labutti K."/>
            <person name="Haridas S."/>
            <person name="Pangalinan J."/>
            <person name="Salamov A.A."/>
            <person name="Simmons B.A."/>
            <person name="Magnuson J.K."/>
            <person name="Chen J."/>
            <person name="Drula E."/>
            <person name="Henrissat B."/>
            <person name="Wiebenga A."/>
            <person name="Lubbers R.J."/>
            <person name="Gomes A.C."/>
            <person name="Makela M.R."/>
            <person name="Stajich J."/>
            <person name="Grigoriev I.V."/>
            <person name="Mortensen U.H."/>
            <person name="De Vries R.P."/>
            <person name="Baker S.E."/>
            <person name="Andersen M.R."/>
        </authorList>
    </citation>
    <scope>NUCLEOTIDE SEQUENCE [LARGE SCALE GENOMIC DNA]</scope>
    <source>
        <strain evidence="1 2">CBS 588.65</strain>
    </source>
</reference>
<comment type="caution">
    <text evidence="1">The sequence shown here is derived from an EMBL/GenBank/DDBJ whole genome shotgun (WGS) entry which is preliminary data.</text>
</comment>
<dbReference type="SUPFAM" id="SSF52540">
    <property type="entry name" value="P-loop containing nucleoside triphosphate hydrolases"/>
    <property type="match status" value="1"/>
</dbReference>